<dbReference type="SMART" id="SM00877">
    <property type="entry name" value="BMC"/>
    <property type="match status" value="1"/>
</dbReference>
<keyword evidence="2" id="KW-1283">Bacterial microcompartment</keyword>
<dbReference type="Gene3D" id="3.30.70.1710">
    <property type="match status" value="1"/>
</dbReference>
<evidence type="ECO:0000256" key="1">
    <source>
        <dbReference type="ARBA" id="ARBA00024322"/>
    </source>
</evidence>
<evidence type="ECO:0000259" key="3">
    <source>
        <dbReference type="PROSITE" id="PS51931"/>
    </source>
</evidence>
<gene>
    <name evidence="4" type="primary">pduB</name>
    <name evidence="4" type="ORF">SGGMMB4_04360</name>
</gene>
<dbReference type="GO" id="GO:0031469">
    <property type="term" value="C:bacterial microcompartment"/>
    <property type="evidence" value="ECO:0007669"/>
    <property type="project" value="UniProtKB-SubCell"/>
</dbReference>
<organism evidence="4 5">
    <name type="scientific">Sodalis glossinidius (strain morsitans)</name>
    <dbReference type="NCBI Taxonomy" id="343509"/>
    <lineage>
        <taxon>Bacteria</taxon>
        <taxon>Pseudomonadati</taxon>
        <taxon>Pseudomonadota</taxon>
        <taxon>Gammaproteobacteria</taxon>
        <taxon>Enterobacterales</taxon>
        <taxon>Bruguierivoracaceae</taxon>
        <taxon>Sodalis</taxon>
    </lineage>
</organism>
<evidence type="ECO:0000256" key="2">
    <source>
        <dbReference type="ARBA" id="ARBA00024446"/>
    </source>
</evidence>
<dbReference type="CDD" id="cd07047">
    <property type="entry name" value="BMC_PduB_repeat1"/>
    <property type="match status" value="1"/>
</dbReference>
<evidence type="ECO:0000313" key="4">
    <source>
        <dbReference type="EMBL" id="CRL46074.1"/>
    </source>
</evidence>
<dbReference type="AlphaFoldDB" id="A0A193QLI7"/>
<comment type="subcellular location">
    <subcellularLocation>
        <location evidence="1">Bacterial microcompartment</location>
    </subcellularLocation>
</comment>
<dbReference type="Proteomes" id="UP000245838">
    <property type="component" value="Chromosome sggmmb4_Chromosome"/>
</dbReference>
<feature type="domain" description="BMC circularly permuted" evidence="3">
    <location>
        <begin position="37"/>
        <end position="140"/>
    </location>
</feature>
<name>A0A193QLI7_SODGM</name>
<sequence>MRDNLVEQIISEVMNKQTDVRTNNKTAASFAGCGLTEFVGTELGHTIGLVIANVDHHIDKKYRSICILGTRTGAGPYIFAADEAIKATNSEIISIELARDTEGGGGHGCLIIFGVSDMRRAVEVPLSEIERTMGDVYGTPAGHLEFQYTARASYALNKALGAPLGKSFGMTFASPAAIGVVFTDAAAKAAVIEPVATPARRKAPVLVTK</sequence>
<dbReference type="InterPro" id="IPR000249">
    <property type="entry name" value="BMC_dom"/>
</dbReference>
<proteinExistence type="predicted"/>
<dbReference type="SUPFAM" id="SSF143414">
    <property type="entry name" value="CcmK-like"/>
    <property type="match status" value="1"/>
</dbReference>
<dbReference type="NCBIfam" id="NF011944">
    <property type="entry name" value="PRK15415.1"/>
    <property type="match status" value="1"/>
</dbReference>
<accession>A0A193QLI7</accession>
<dbReference type="PIRSF" id="PIRSF012290">
    <property type="entry name" value="EutL_PduB"/>
    <property type="match status" value="1"/>
</dbReference>
<dbReference type="InterPro" id="IPR009193">
    <property type="entry name" value="EutL_PduB"/>
</dbReference>
<protein>
    <submittedName>
        <fullName evidence="4">Propanediol utilization protein PduB</fullName>
    </submittedName>
</protein>
<reference evidence="4 5" key="1">
    <citation type="submission" date="2015-05" db="EMBL/GenBank/DDBJ databases">
        <authorList>
            <person name="Goodhead I."/>
        </authorList>
    </citation>
    <scope>NUCLEOTIDE SEQUENCE [LARGE SCALE GENOMIC DNA]</scope>
    <source>
        <strain evidence="5">morsitans</strain>
    </source>
</reference>
<evidence type="ECO:0000313" key="5">
    <source>
        <dbReference type="Proteomes" id="UP000245838"/>
    </source>
</evidence>
<dbReference type="PROSITE" id="PS51931">
    <property type="entry name" value="BMC_CP"/>
    <property type="match status" value="1"/>
</dbReference>
<dbReference type="EMBL" id="LN854557">
    <property type="protein sequence ID" value="CRL46074.1"/>
    <property type="molecule type" value="Genomic_DNA"/>
</dbReference>
<dbReference type="InterPro" id="IPR037233">
    <property type="entry name" value="CcmK-like_sf"/>
</dbReference>
<dbReference type="InterPro" id="IPR044870">
    <property type="entry name" value="BMC_CP"/>
</dbReference>